<reference evidence="2" key="1">
    <citation type="submission" date="2018-05" db="EMBL/GenBank/DDBJ databases">
        <authorList>
            <person name="Lanie J.A."/>
            <person name="Ng W.-L."/>
            <person name="Kazmierczak K.M."/>
            <person name="Andrzejewski T.M."/>
            <person name="Davidsen T.M."/>
            <person name="Wayne K.J."/>
            <person name="Tettelin H."/>
            <person name="Glass J.I."/>
            <person name="Rusch D."/>
            <person name="Podicherti R."/>
            <person name="Tsui H.-C.T."/>
            <person name="Winkler M.E."/>
        </authorList>
    </citation>
    <scope>NUCLEOTIDE SEQUENCE</scope>
</reference>
<dbReference type="EMBL" id="UINC01165577">
    <property type="protein sequence ID" value="SVD67043.1"/>
    <property type="molecule type" value="Genomic_DNA"/>
</dbReference>
<accession>A0A382X7W0</accession>
<feature type="non-terminal residue" evidence="2">
    <location>
        <position position="54"/>
    </location>
</feature>
<protein>
    <submittedName>
        <fullName evidence="2">Uncharacterized protein</fullName>
    </submittedName>
</protein>
<feature type="region of interest" description="Disordered" evidence="1">
    <location>
        <begin position="1"/>
        <end position="21"/>
    </location>
</feature>
<sequence length="54" mass="6638">VKIERKPMKVKRTRKISEEQREALRERMKDMRKKRKPAEYKNVNERVLALPDDD</sequence>
<organism evidence="2">
    <name type="scientific">marine metagenome</name>
    <dbReference type="NCBI Taxonomy" id="408172"/>
    <lineage>
        <taxon>unclassified sequences</taxon>
        <taxon>metagenomes</taxon>
        <taxon>ecological metagenomes</taxon>
    </lineage>
</organism>
<evidence type="ECO:0000313" key="2">
    <source>
        <dbReference type="EMBL" id="SVD67043.1"/>
    </source>
</evidence>
<gene>
    <name evidence="2" type="ORF">METZ01_LOCUS419897</name>
</gene>
<evidence type="ECO:0000256" key="1">
    <source>
        <dbReference type="SAM" id="MobiDB-lite"/>
    </source>
</evidence>
<dbReference type="AlphaFoldDB" id="A0A382X7W0"/>
<feature type="non-terminal residue" evidence="2">
    <location>
        <position position="1"/>
    </location>
</feature>
<proteinExistence type="predicted"/>
<name>A0A382X7W0_9ZZZZ</name>